<dbReference type="AlphaFoldDB" id="A0A3S9QLI0"/>
<feature type="transmembrane region" description="Helical" evidence="1">
    <location>
        <begin position="112"/>
        <end position="129"/>
    </location>
</feature>
<evidence type="ECO:0000313" key="2">
    <source>
        <dbReference type="EMBL" id="AZR06797.1"/>
    </source>
</evidence>
<feature type="transmembrane region" description="Helical" evidence="1">
    <location>
        <begin position="252"/>
        <end position="269"/>
    </location>
</feature>
<feature type="transmembrane region" description="Helical" evidence="1">
    <location>
        <begin position="281"/>
        <end position="299"/>
    </location>
</feature>
<keyword evidence="1" id="KW-0472">Membrane</keyword>
<evidence type="ECO:0000313" key="3">
    <source>
        <dbReference type="Proteomes" id="UP000275951"/>
    </source>
</evidence>
<keyword evidence="1" id="KW-1133">Transmembrane helix</keyword>
<keyword evidence="1" id="KW-0812">Transmembrane</keyword>
<reference evidence="2 3" key="1">
    <citation type="submission" date="2018-11" db="EMBL/GenBank/DDBJ databases">
        <title>Multidrug-resistant genes are associated with an 42-kb island TGI1 carrying a complex class 1 integron in a Trueperella pyogenes.</title>
        <authorList>
            <person name="Dong W."/>
        </authorList>
    </citation>
    <scope>NUCLEOTIDE SEQUENCE [LARGE SCALE GENOMIC DNA]</scope>
    <source>
        <strain evidence="2 3">TP4</strain>
    </source>
</reference>
<evidence type="ECO:0000256" key="1">
    <source>
        <dbReference type="SAM" id="Phobius"/>
    </source>
</evidence>
<feature type="transmembrane region" description="Helical" evidence="1">
    <location>
        <begin position="20"/>
        <end position="43"/>
    </location>
</feature>
<accession>A0A3S9QLI0</accession>
<feature type="transmembrane region" description="Helical" evidence="1">
    <location>
        <begin position="76"/>
        <end position="100"/>
    </location>
</feature>
<feature type="transmembrane region" description="Helical" evidence="1">
    <location>
        <begin position="50"/>
        <end position="70"/>
    </location>
</feature>
<feature type="transmembrane region" description="Helical" evidence="1">
    <location>
        <begin position="306"/>
        <end position="328"/>
    </location>
</feature>
<dbReference type="InterPro" id="IPR043747">
    <property type="entry name" value="DUF5692"/>
</dbReference>
<feature type="transmembrane region" description="Helical" evidence="1">
    <location>
        <begin position="211"/>
        <end position="231"/>
    </location>
</feature>
<sequence length="460" mass="52302">MGPRRRWDGYGQEFVVDSLFLWEIGSPIVYVTWIVVFIAQVAIAEIHRRWNWTIFALWTVGGVLAIPWAIKNAIPIVGWFPFGKFVIMVATATMTGFLLWYGKRNPLKAHRYAIWFGVALWLGLALNIMEANVRDITIFMEADAYYACAADPACLQAINDGSARDMLGGLPEARDITAPLHSPEWYQALAANFAAAHVGIDPATGFRTIGGYWNILSAVAGLLNIITITGLGKIMITSHGKRGATGKHKVRGLIWVDMIWPWVIAYDLWNHAFLYNSLADYTWYCTLALLLACTIPAFTWARGQWIWFRCFTLMFWIAVNNLLAEIFVPPGKMHNFATMDPFANEVCAWAALISNVALFAYWIYKMVKTGRHPLRDGLYHEHREFRQIVIDNFDDADKYFLVDTIKETPAQLKFEPQSPVPPADGWVGWMPWWKTDKRYPKPRTPLSADPYLVKKGIASE</sequence>
<dbReference type="Pfam" id="PF18948">
    <property type="entry name" value="DUF5692"/>
    <property type="match status" value="1"/>
</dbReference>
<proteinExistence type="predicted"/>
<organism evidence="2 3">
    <name type="scientific">Trueperella pyogenes</name>
    <dbReference type="NCBI Taxonomy" id="1661"/>
    <lineage>
        <taxon>Bacteria</taxon>
        <taxon>Bacillati</taxon>
        <taxon>Actinomycetota</taxon>
        <taxon>Actinomycetes</taxon>
        <taxon>Actinomycetales</taxon>
        <taxon>Actinomycetaceae</taxon>
        <taxon>Trueperella</taxon>
    </lineage>
</organism>
<dbReference type="EMBL" id="CP033905">
    <property type="protein sequence ID" value="AZR06797.1"/>
    <property type="molecule type" value="Genomic_DNA"/>
</dbReference>
<name>A0A3S9QLI0_9ACTO</name>
<feature type="transmembrane region" description="Helical" evidence="1">
    <location>
        <begin position="348"/>
        <end position="364"/>
    </location>
</feature>
<gene>
    <name evidence="2" type="ORF">EBQ10_05480</name>
</gene>
<dbReference type="Proteomes" id="UP000275951">
    <property type="component" value="Chromosome"/>
</dbReference>
<protein>
    <submittedName>
        <fullName evidence="2">Uncharacterized protein</fullName>
    </submittedName>
</protein>